<dbReference type="EMBL" id="NIBU01000014">
    <property type="protein sequence ID" value="PHM36517.1"/>
    <property type="molecule type" value="Genomic_DNA"/>
</dbReference>
<feature type="domain" description="Putative tail fiber protein gp53-like C-terminal" evidence="1">
    <location>
        <begin position="161"/>
        <end position="250"/>
    </location>
</feature>
<dbReference type="InterPro" id="IPR054075">
    <property type="entry name" value="Gp53-like_C"/>
</dbReference>
<gene>
    <name evidence="2" type="ORF">Xinn_01659</name>
</gene>
<dbReference type="Gene3D" id="2.60.40.3940">
    <property type="match status" value="1"/>
</dbReference>
<organism evidence="2 3">
    <name type="scientific">Xenorhabdus innexi</name>
    <dbReference type="NCBI Taxonomy" id="290109"/>
    <lineage>
        <taxon>Bacteria</taxon>
        <taxon>Pseudomonadati</taxon>
        <taxon>Pseudomonadota</taxon>
        <taxon>Gammaproteobacteria</taxon>
        <taxon>Enterobacterales</taxon>
        <taxon>Morganellaceae</taxon>
        <taxon>Xenorhabdus</taxon>
    </lineage>
</organism>
<keyword evidence="3" id="KW-1185">Reference proteome</keyword>
<name>A0A2G0NPD1_9GAMM</name>
<accession>A0A2G0NPD1</accession>
<dbReference type="Pfam" id="PF21882">
    <property type="entry name" value="Gp53-like_C"/>
    <property type="match status" value="1"/>
</dbReference>
<sequence length="250" mass="26933">MNAALNVVRESASAATQQATNANTNANSRLEKAKNGADIPNKAAFIDNLRLRDTVNKADNALPRESEWTFKSGAHVIRGSEHYATLTFEKNGGSRTVIQTQPDKSEDMLNISQGDWSIYIPKKNGTLATMGDLTDRIGAGQGQIPDMSFFQSQKGISGYQKLPSGVIIQWGRAGYKSPQAFIDVSFLIHFPHRCTFVTGMEIGRSVAVGATVINAVTPGPSQSTVTLTARNTKDGEIAKSADVLWLAVGY</sequence>
<evidence type="ECO:0000313" key="3">
    <source>
        <dbReference type="Proteomes" id="UP000224871"/>
    </source>
</evidence>
<reference evidence="2 3" key="1">
    <citation type="journal article" date="2017" name="Nat. Microbiol.">
        <title>Natural product diversity associated with the nematode symbionts Photorhabdus and Xenorhabdus.</title>
        <authorList>
            <person name="Tobias N.J."/>
            <person name="Wolff H."/>
            <person name="Djahanschiri B."/>
            <person name="Grundmann F."/>
            <person name="Kronenwerth M."/>
            <person name="Shi Y.M."/>
            <person name="Simonyi S."/>
            <person name="Grun P."/>
            <person name="Shapiro-Ilan D."/>
            <person name="Pidot S.J."/>
            <person name="Stinear T.P."/>
            <person name="Ebersberger I."/>
            <person name="Bode H.B."/>
        </authorList>
    </citation>
    <scope>NUCLEOTIDE SEQUENCE [LARGE SCALE GENOMIC DNA]</scope>
    <source>
        <strain evidence="2 3">DSM 16336</strain>
    </source>
</reference>
<protein>
    <submittedName>
        <fullName evidence="2">Tail protein</fullName>
    </submittedName>
</protein>
<proteinExistence type="predicted"/>
<evidence type="ECO:0000259" key="1">
    <source>
        <dbReference type="Pfam" id="PF21882"/>
    </source>
</evidence>
<comment type="caution">
    <text evidence="2">The sequence shown here is derived from an EMBL/GenBank/DDBJ whole genome shotgun (WGS) entry which is preliminary data.</text>
</comment>
<evidence type="ECO:0000313" key="2">
    <source>
        <dbReference type="EMBL" id="PHM36517.1"/>
    </source>
</evidence>
<dbReference type="Proteomes" id="UP000224871">
    <property type="component" value="Unassembled WGS sequence"/>
</dbReference>